<protein>
    <submittedName>
        <fullName evidence="1">Uncharacterized protein</fullName>
    </submittedName>
</protein>
<dbReference type="HOGENOM" id="CLU_097414_0_0_10"/>
<evidence type="ECO:0000313" key="1">
    <source>
        <dbReference type="EMBL" id="ERI86868.1"/>
    </source>
</evidence>
<gene>
    <name evidence="1" type="ORF">HMPREF1981_00741</name>
</gene>
<reference evidence="1 2" key="1">
    <citation type="submission" date="2013-08" db="EMBL/GenBank/DDBJ databases">
        <authorList>
            <person name="Weinstock G."/>
            <person name="Sodergren E."/>
            <person name="Wylie T."/>
            <person name="Fulton L."/>
            <person name="Fulton R."/>
            <person name="Fronick C."/>
            <person name="O'Laughlin M."/>
            <person name="Godfrey J."/>
            <person name="Miner T."/>
            <person name="Herter B."/>
            <person name="Appelbaum E."/>
            <person name="Cordes M."/>
            <person name="Lek S."/>
            <person name="Wollam A."/>
            <person name="Pepin K.H."/>
            <person name="Palsikar V.B."/>
            <person name="Mitreva M."/>
            <person name="Wilson R.K."/>
        </authorList>
    </citation>
    <scope>NUCLEOTIDE SEQUENCE [LARGE SCALE GENOMIC DNA]</scope>
    <source>
        <strain evidence="1 2">F0041</strain>
    </source>
</reference>
<dbReference type="PATRIC" id="fig|1321819.3.peg.688"/>
<sequence length="268" mass="31074">MSPVKRICIRTHISRIKAKHLINKEKMIELSDFLGNILSQISEARKQADEASIRMARQYAEDELLRHLPVPRVRLPNMEITIPVCIKETRKTSVYDPQKGIVRKELVRNVYNTMQKEFVKAYPKRKDLQKGYIHINKQLLTNTDRLKEQLEREREIDPVVTRYINKAVDEFATTRKLSGKNKDVVIATMKGKLSTIVNESIPLTKGRLTAIGITPESNEMKELEVSGQQPMMLKLSVKEEAFELIRKEEEGQRQVEGKEIDNYFLSIE</sequence>
<dbReference type="EMBL" id="AWSV01000046">
    <property type="protein sequence ID" value="ERI86868.1"/>
    <property type="molecule type" value="Genomic_DNA"/>
</dbReference>
<dbReference type="AlphaFoldDB" id="U2CS19"/>
<dbReference type="Proteomes" id="UP000016496">
    <property type="component" value="Unassembled WGS sequence"/>
</dbReference>
<accession>U2CS19</accession>
<organism evidence="1 2">
    <name type="scientific">Bacteroides pyogenes F0041</name>
    <dbReference type="NCBI Taxonomy" id="1321819"/>
    <lineage>
        <taxon>Bacteria</taxon>
        <taxon>Pseudomonadati</taxon>
        <taxon>Bacteroidota</taxon>
        <taxon>Bacteroidia</taxon>
        <taxon>Bacteroidales</taxon>
        <taxon>Bacteroidaceae</taxon>
        <taxon>Bacteroides</taxon>
    </lineage>
</organism>
<comment type="caution">
    <text evidence="1">The sequence shown here is derived from an EMBL/GenBank/DDBJ whole genome shotgun (WGS) entry which is preliminary data.</text>
</comment>
<evidence type="ECO:0000313" key="2">
    <source>
        <dbReference type="Proteomes" id="UP000016496"/>
    </source>
</evidence>
<proteinExistence type="predicted"/>
<name>U2CS19_9BACE</name>